<dbReference type="EMBL" id="LBVC01000075">
    <property type="protein sequence ID" value="KKQ76356.1"/>
    <property type="molecule type" value="Genomic_DNA"/>
</dbReference>
<feature type="domain" description="Gfo/Idh/MocA-like oxidoreductase N-terminal" evidence="1">
    <location>
        <begin position="2"/>
        <end position="121"/>
    </location>
</feature>
<dbReference type="Pfam" id="PF22725">
    <property type="entry name" value="GFO_IDH_MocA_C3"/>
    <property type="match status" value="1"/>
</dbReference>
<name>A0A0G0NGX3_9BACT</name>
<feature type="domain" description="GFO/IDH/MocA-like oxidoreductase" evidence="2">
    <location>
        <begin position="130"/>
        <end position="238"/>
    </location>
</feature>
<dbReference type="SUPFAM" id="SSF55347">
    <property type="entry name" value="Glyceraldehyde-3-phosphate dehydrogenase-like, C-terminal domain"/>
    <property type="match status" value="1"/>
</dbReference>
<sequence>MINCALIGYGYWGPNIAKSLNRIKGVNLVVICDKDLGRQAEAKLSYPQAEITNDTDSLFDSTNLDAIIIATPASTHYQLAVRGLKAGKHILIEKPITTNTVEAKSLIELNKKVKKIVMVGHTFEYNPTVLTMKQIIKDDGLGKIYYIYSTRVNLGQIRGDVNALWNLAPHDISILNFLLDTQPFEVMAFGACYLQKGIEDVVFAVLRYQGNILVKIHVSWLDPAKERKMTIVGSKKMLVFDDLDNEMPLKIYDKRVDTGEVARGLATEYKIKLHSGDIYAPQIEKKEPLLEELNHFFGCIRNNKQPLTDLENGLRVVQVLEACQKSLVNKNKWIKI</sequence>
<gene>
    <name evidence="3" type="ORF">US99_C0075G0002</name>
</gene>
<dbReference type="InterPro" id="IPR055170">
    <property type="entry name" value="GFO_IDH_MocA-like_dom"/>
</dbReference>
<dbReference type="Gene3D" id="3.30.360.10">
    <property type="entry name" value="Dihydrodipicolinate Reductase, domain 2"/>
    <property type="match status" value="1"/>
</dbReference>
<dbReference type="Gene3D" id="3.40.50.720">
    <property type="entry name" value="NAD(P)-binding Rossmann-like Domain"/>
    <property type="match status" value="1"/>
</dbReference>
<dbReference type="InterPro" id="IPR051450">
    <property type="entry name" value="Gfo/Idh/MocA_Oxidoreductases"/>
</dbReference>
<evidence type="ECO:0000313" key="4">
    <source>
        <dbReference type="Proteomes" id="UP000034324"/>
    </source>
</evidence>
<proteinExistence type="predicted"/>
<dbReference type="SUPFAM" id="SSF51735">
    <property type="entry name" value="NAD(P)-binding Rossmann-fold domains"/>
    <property type="match status" value="1"/>
</dbReference>
<protein>
    <submittedName>
        <fullName evidence="3">Oxidoreductase, NAD-binding domain protein</fullName>
    </submittedName>
</protein>
<dbReference type="AlphaFoldDB" id="A0A0G0NGX3"/>
<dbReference type="InterPro" id="IPR000683">
    <property type="entry name" value="Gfo/Idh/MocA-like_OxRdtase_N"/>
</dbReference>
<evidence type="ECO:0000259" key="2">
    <source>
        <dbReference type="Pfam" id="PF22725"/>
    </source>
</evidence>
<dbReference type="InterPro" id="IPR036291">
    <property type="entry name" value="NAD(P)-bd_dom_sf"/>
</dbReference>
<dbReference type="Pfam" id="PF01408">
    <property type="entry name" value="GFO_IDH_MocA"/>
    <property type="match status" value="1"/>
</dbReference>
<dbReference type="PANTHER" id="PTHR43377:SF6">
    <property type="entry name" value="GFO_IDH_MOCA-LIKE OXIDOREDUCTASE N-TERMINAL DOMAIN-CONTAINING PROTEIN"/>
    <property type="match status" value="1"/>
</dbReference>
<accession>A0A0G0NGX3</accession>
<dbReference type="GO" id="GO:0000166">
    <property type="term" value="F:nucleotide binding"/>
    <property type="evidence" value="ECO:0007669"/>
    <property type="project" value="InterPro"/>
</dbReference>
<evidence type="ECO:0000313" key="3">
    <source>
        <dbReference type="EMBL" id="KKQ76356.1"/>
    </source>
</evidence>
<organism evidence="3 4">
    <name type="scientific">Candidatus Daviesbacteria bacterium GW2011_GWF2_38_6</name>
    <dbReference type="NCBI Taxonomy" id="1618432"/>
    <lineage>
        <taxon>Bacteria</taxon>
        <taxon>Candidatus Daviesiibacteriota</taxon>
    </lineage>
</organism>
<reference evidence="3 4" key="1">
    <citation type="journal article" date="2015" name="Nature">
        <title>rRNA introns, odd ribosomes, and small enigmatic genomes across a large radiation of phyla.</title>
        <authorList>
            <person name="Brown C.T."/>
            <person name="Hug L.A."/>
            <person name="Thomas B.C."/>
            <person name="Sharon I."/>
            <person name="Castelle C.J."/>
            <person name="Singh A."/>
            <person name="Wilkins M.J."/>
            <person name="Williams K.H."/>
            <person name="Banfield J.F."/>
        </authorList>
    </citation>
    <scope>NUCLEOTIDE SEQUENCE [LARGE SCALE GENOMIC DNA]</scope>
</reference>
<dbReference type="Proteomes" id="UP000034324">
    <property type="component" value="Unassembled WGS sequence"/>
</dbReference>
<evidence type="ECO:0000259" key="1">
    <source>
        <dbReference type="Pfam" id="PF01408"/>
    </source>
</evidence>
<comment type="caution">
    <text evidence="3">The sequence shown here is derived from an EMBL/GenBank/DDBJ whole genome shotgun (WGS) entry which is preliminary data.</text>
</comment>
<dbReference type="PANTHER" id="PTHR43377">
    <property type="entry name" value="BILIVERDIN REDUCTASE A"/>
    <property type="match status" value="1"/>
</dbReference>